<dbReference type="SUPFAM" id="SSF50978">
    <property type="entry name" value="WD40 repeat-like"/>
    <property type="match status" value="1"/>
</dbReference>
<dbReference type="Proteomes" id="UP000036403">
    <property type="component" value="Unassembled WGS sequence"/>
</dbReference>
<gene>
    <name evidence="6" type="ORF">RF55_104</name>
</gene>
<dbReference type="InterPro" id="IPR007148">
    <property type="entry name" value="SSU_processome_Utp12"/>
</dbReference>
<name>A0A0J7P5S4_LASNI</name>
<dbReference type="Pfam" id="PF00400">
    <property type="entry name" value="WD40"/>
    <property type="match status" value="2"/>
</dbReference>
<dbReference type="GO" id="GO:0000462">
    <property type="term" value="P:maturation of SSU-rRNA from tricistronic rRNA transcript (SSU-rRNA, 5.8S rRNA, LSU-rRNA)"/>
    <property type="evidence" value="ECO:0007669"/>
    <property type="project" value="TreeGrafter"/>
</dbReference>
<accession>A0A0J7P5S4</accession>
<sequence>MGSVSGKVMLYDIAAAHVSVVLENGHSSTVTAMAWSTCCGLITAADDCQIVEWNLQENGIKCKWKSGKAKVTALAIPANGKSLLSAERIIKWWSLTTKQLIRTFTGHANHVVFLRTVKIDDSTSYLISGASADGYLSVWSLDKHKNDKASMATLSMQDEATSVSTILVEESQQVVVLATTRSGQAQLFKYQPNGHTKPLKPSLNIAVAADVNQKETVQQIPILAGHLTEDEKVLMAYGSYLNLTFEKVTPDFSDKVQCLVRSEKLDTKKLKERKDETISKVKPTSIEEDVKYLAPGKRERIYKEKKDREMFSVVGIGVPTSKRNRTSSGSQLLLKDRLENLSLNADANTPGRIPTKGANMTQLLMQALNSKDKTILTTVLFTKNETVIRNTITKLPVQAITPLLKELTVMLQGKTYASKVAVMWLQALIATHAAHLMSRPDITEVLSPILSFIDAKLMLLTAVQRLRGRVSLITGQISQANEEHNKDIMEESLLVYQDPDSSDEGADKDDVDLSSESDDNWEEMSDQDVQDEQDEEDIKSIKSESDDMDDNDSMHS</sequence>
<keyword evidence="7" id="KW-1185">Reference proteome</keyword>
<comment type="caution">
    <text evidence="6">The sequence shown here is derived from an EMBL/GenBank/DDBJ whole genome shotgun (WGS) entry which is preliminary data.</text>
</comment>
<dbReference type="GO" id="GO:0005730">
    <property type="term" value="C:nucleolus"/>
    <property type="evidence" value="ECO:0007669"/>
    <property type="project" value="TreeGrafter"/>
</dbReference>
<dbReference type="PANTHER" id="PTHR44267">
    <property type="entry name" value="WD REPEAT-CONTAINING PROTEIN 43"/>
    <property type="match status" value="1"/>
</dbReference>
<feature type="compositionally biased region" description="Acidic residues" evidence="4">
    <location>
        <begin position="500"/>
        <end position="537"/>
    </location>
</feature>
<evidence type="ECO:0000259" key="5">
    <source>
        <dbReference type="Pfam" id="PF04003"/>
    </source>
</evidence>
<evidence type="ECO:0000256" key="1">
    <source>
        <dbReference type="ARBA" id="ARBA00004123"/>
    </source>
</evidence>
<dbReference type="InterPro" id="IPR015943">
    <property type="entry name" value="WD40/YVTN_repeat-like_dom_sf"/>
</dbReference>
<reference evidence="6 7" key="1">
    <citation type="submission" date="2015-04" db="EMBL/GenBank/DDBJ databases">
        <title>Lasius niger genome sequencing.</title>
        <authorList>
            <person name="Konorov E.A."/>
            <person name="Nikitin M.A."/>
            <person name="Kirill M.V."/>
            <person name="Chang P."/>
        </authorList>
    </citation>
    <scope>NUCLEOTIDE SEQUENCE [LARGE SCALE GENOMIC DNA]</scope>
    <source>
        <tissue evidence="6">Whole</tissue>
    </source>
</reference>
<dbReference type="InterPro" id="IPR052414">
    <property type="entry name" value="U3_snoRNA-assoc_WDR"/>
</dbReference>
<dbReference type="STRING" id="67767.A0A0J7P5S4"/>
<dbReference type="InterPro" id="IPR036322">
    <property type="entry name" value="WD40_repeat_dom_sf"/>
</dbReference>
<evidence type="ECO:0000256" key="2">
    <source>
        <dbReference type="ARBA" id="ARBA00023242"/>
    </source>
</evidence>
<organism evidence="6 7">
    <name type="scientific">Lasius niger</name>
    <name type="common">Black garden ant</name>
    <dbReference type="NCBI Taxonomy" id="67767"/>
    <lineage>
        <taxon>Eukaryota</taxon>
        <taxon>Metazoa</taxon>
        <taxon>Ecdysozoa</taxon>
        <taxon>Arthropoda</taxon>
        <taxon>Hexapoda</taxon>
        <taxon>Insecta</taxon>
        <taxon>Pterygota</taxon>
        <taxon>Neoptera</taxon>
        <taxon>Endopterygota</taxon>
        <taxon>Hymenoptera</taxon>
        <taxon>Apocrita</taxon>
        <taxon>Aculeata</taxon>
        <taxon>Formicoidea</taxon>
        <taxon>Formicidae</taxon>
        <taxon>Formicinae</taxon>
        <taxon>Lasius</taxon>
        <taxon>Lasius</taxon>
    </lineage>
</organism>
<evidence type="ECO:0000256" key="4">
    <source>
        <dbReference type="SAM" id="MobiDB-lite"/>
    </source>
</evidence>
<dbReference type="PaxDb" id="67767-A0A0J7P5S4"/>
<dbReference type="PANTHER" id="PTHR44267:SF1">
    <property type="entry name" value="WD REPEAT-CONTAINING PROTEIN 43"/>
    <property type="match status" value="1"/>
</dbReference>
<proteinExistence type="inferred from homology"/>
<comment type="subcellular location">
    <subcellularLocation>
        <location evidence="1">Nucleus</location>
    </subcellularLocation>
</comment>
<dbReference type="OrthoDB" id="30195at2759"/>
<dbReference type="AlphaFoldDB" id="A0A0J7P5S4"/>
<evidence type="ECO:0000256" key="3">
    <source>
        <dbReference type="ARBA" id="ARBA00038335"/>
    </source>
</evidence>
<comment type="similarity">
    <text evidence="3">Belongs to the UTP5 family.</text>
</comment>
<dbReference type="Pfam" id="PF04003">
    <property type="entry name" value="Utp12"/>
    <property type="match status" value="1"/>
</dbReference>
<dbReference type="EMBL" id="LBMM01000031">
    <property type="protein sequence ID" value="KMR05259.1"/>
    <property type="molecule type" value="Genomic_DNA"/>
</dbReference>
<feature type="domain" description="Small-subunit processome Utp12" evidence="5">
    <location>
        <begin position="372"/>
        <end position="473"/>
    </location>
</feature>
<evidence type="ECO:0000313" key="7">
    <source>
        <dbReference type="Proteomes" id="UP000036403"/>
    </source>
</evidence>
<dbReference type="SMART" id="SM00320">
    <property type="entry name" value="WD40"/>
    <property type="match status" value="3"/>
</dbReference>
<protein>
    <submittedName>
        <fullName evidence="6">Wd repeat-containing protein 43-like protein</fullName>
    </submittedName>
</protein>
<evidence type="ECO:0000313" key="6">
    <source>
        <dbReference type="EMBL" id="KMR05259.1"/>
    </source>
</evidence>
<dbReference type="Gene3D" id="2.130.10.10">
    <property type="entry name" value="YVTN repeat-like/Quinoprotein amine dehydrogenase"/>
    <property type="match status" value="1"/>
</dbReference>
<feature type="compositionally biased region" description="Acidic residues" evidence="4">
    <location>
        <begin position="546"/>
        <end position="556"/>
    </location>
</feature>
<keyword evidence="2" id="KW-0539">Nucleus</keyword>
<feature type="region of interest" description="Disordered" evidence="4">
    <location>
        <begin position="498"/>
        <end position="556"/>
    </location>
</feature>
<dbReference type="InterPro" id="IPR001680">
    <property type="entry name" value="WD40_rpt"/>
</dbReference>